<dbReference type="AlphaFoldDB" id="A0A8J7WJQ5"/>
<comment type="caution">
    <text evidence="2">The sequence shown here is derived from an EMBL/GenBank/DDBJ whole genome shotgun (WGS) entry which is preliminary data.</text>
</comment>
<dbReference type="Proteomes" id="UP000681356">
    <property type="component" value="Unassembled WGS sequence"/>
</dbReference>
<sequence length="284" mass="30073">MTRPAIFALCLSLAAPAALAQSLDIEGRVGLGLTDARGDSWIAPVDMTATWRLGAYAAVEIGTFAYGMPGKRPHETYAALHWGDLRLGVVRPAYDAVLISVFEETAPHRAYAEAETTRAHTTTRAMRVNAVPVGLSYDRQDGATWWGLSLHSDAKGAFSSATAAIRGQEGAWTVAAAVESVHAEGAIRNNTKLGLRWKGARIEAGLAAFHPDASSQPDALALDLHWQASDRLRLSALAETARGTAPDTGGLAATWALSPGLTLSGAALHEGDRDSAHLTLTRRF</sequence>
<evidence type="ECO:0000313" key="2">
    <source>
        <dbReference type="EMBL" id="MBS0126578.1"/>
    </source>
</evidence>
<evidence type="ECO:0000256" key="1">
    <source>
        <dbReference type="SAM" id="SignalP"/>
    </source>
</evidence>
<feature type="chain" id="PRO_5035282318" evidence="1">
    <location>
        <begin position="21"/>
        <end position="284"/>
    </location>
</feature>
<organism evidence="2 3">
    <name type="scientific">Thetidibacter halocola</name>
    <dbReference type="NCBI Taxonomy" id="2827239"/>
    <lineage>
        <taxon>Bacteria</taxon>
        <taxon>Pseudomonadati</taxon>
        <taxon>Pseudomonadota</taxon>
        <taxon>Alphaproteobacteria</taxon>
        <taxon>Rhodobacterales</taxon>
        <taxon>Roseobacteraceae</taxon>
        <taxon>Thetidibacter</taxon>
    </lineage>
</organism>
<reference evidence="2" key="1">
    <citation type="submission" date="2021-04" db="EMBL/GenBank/DDBJ databases">
        <authorList>
            <person name="Yoon J."/>
        </authorList>
    </citation>
    <scope>NUCLEOTIDE SEQUENCE</scope>
    <source>
        <strain evidence="2">KMU-90</strain>
    </source>
</reference>
<accession>A0A8J7WJQ5</accession>
<dbReference type="EMBL" id="JAGTUU010000010">
    <property type="protein sequence ID" value="MBS0126578.1"/>
    <property type="molecule type" value="Genomic_DNA"/>
</dbReference>
<dbReference type="RefSeq" id="WP_212538536.1">
    <property type="nucleotide sequence ID" value="NZ_JAGTUU010000010.1"/>
</dbReference>
<evidence type="ECO:0000313" key="3">
    <source>
        <dbReference type="Proteomes" id="UP000681356"/>
    </source>
</evidence>
<keyword evidence="3" id="KW-1185">Reference proteome</keyword>
<proteinExistence type="predicted"/>
<protein>
    <submittedName>
        <fullName evidence="2">Uncharacterized protein</fullName>
    </submittedName>
</protein>
<feature type="signal peptide" evidence="1">
    <location>
        <begin position="1"/>
        <end position="20"/>
    </location>
</feature>
<name>A0A8J7WJQ5_9RHOB</name>
<gene>
    <name evidence="2" type="ORF">KB874_21080</name>
</gene>
<keyword evidence="1" id="KW-0732">Signal</keyword>